<keyword evidence="2" id="KW-1185">Reference proteome</keyword>
<proteinExistence type="predicted"/>
<evidence type="ECO:0000313" key="2">
    <source>
        <dbReference type="Proteomes" id="UP000799770"/>
    </source>
</evidence>
<dbReference type="AlphaFoldDB" id="A0A6A5Z2Q7"/>
<dbReference type="EMBL" id="ML977330">
    <property type="protein sequence ID" value="KAF2112678.1"/>
    <property type="molecule type" value="Genomic_DNA"/>
</dbReference>
<evidence type="ECO:0000313" key="1">
    <source>
        <dbReference type="EMBL" id="KAF2112678.1"/>
    </source>
</evidence>
<name>A0A6A5Z2Q7_9PLEO</name>
<sequence length="149" mass="17345">MSREVFMPKPPTLIFKTLRQRPVSEKTTRCNSRIQMRYSRKDKASPRIPISPSPLSRRSSLPCFIKLMQFLQELAHDAISCHFVRVNNSFDVHVRFDSFFVRRLVSEKLLRALLRSVDYDCRLRSEGDALSLRFGMGLLRFGIHVCGEV</sequence>
<protein>
    <submittedName>
        <fullName evidence="1">Uncharacterized protein</fullName>
    </submittedName>
</protein>
<gene>
    <name evidence="1" type="ORF">BDV96DRAFT_664326</name>
</gene>
<dbReference type="Proteomes" id="UP000799770">
    <property type="component" value="Unassembled WGS sequence"/>
</dbReference>
<accession>A0A6A5Z2Q7</accession>
<reference evidence="1" key="1">
    <citation type="journal article" date="2020" name="Stud. Mycol.">
        <title>101 Dothideomycetes genomes: a test case for predicting lifestyles and emergence of pathogens.</title>
        <authorList>
            <person name="Haridas S."/>
            <person name="Albert R."/>
            <person name="Binder M."/>
            <person name="Bloem J."/>
            <person name="Labutti K."/>
            <person name="Salamov A."/>
            <person name="Andreopoulos B."/>
            <person name="Baker S."/>
            <person name="Barry K."/>
            <person name="Bills G."/>
            <person name="Bluhm B."/>
            <person name="Cannon C."/>
            <person name="Castanera R."/>
            <person name="Culley D."/>
            <person name="Daum C."/>
            <person name="Ezra D."/>
            <person name="Gonzalez J."/>
            <person name="Henrissat B."/>
            <person name="Kuo A."/>
            <person name="Liang C."/>
            <person name="Lipzen A."/>
            <person name="Lutzoni F."/>
            <person name="Magnuson J."/>
            <person name="Mondo S."/>
            <person name="Nolan M."/>
            <person name="Ohm R."/>
            <person name="Pangilinan J."/>
            <person name="Park H.-J."/>
            <person name="Ramirez L."/>
            <person name="Alfaro M."/>
            <person name="Sun H."/>
            <person name="Tritt A."/>
            <person name="Yoshinaga Y."/>
            <person name="Zwiers L.-H."/>
            <person name="Turgeon B."/>
            <person name="Goodwin S."/>
            <person name="Spatafora J."/>
            <person name="Crous P."/>
            <person name="Grigoriev I."/>
        </authorList>
    </citation>
    <scope>NUCLEOTIDE SEQUENCE</scope>
    <source>
        <strain evidence="1">CBS 627.86</strain>
    </source>
</reference>
<organism evidence="1 2">
    <name type="scientific">Lophiotrema nucula</name>
    <dbReference type="NCBI Taxonomy" id="690887"/>
    <lineage>
        <taxon>Eukaryota</taxon>
        <taxon>Fungi</taxon>
        <taxon>Dikarya</taxon>
        <taxon>Ascomycota</taxon>
        <taxon>Pezizomycotina</taxon>
        <taxon>Dothideomycetes</taxon>
        <taxon>Pleosporomycetidae</taxon>
        <taxon>Pleosporales</taxon>
        <taxon>Lophiotremataceae</taxon>
        <taxon>Lophiotrema</taxon>
    </lineage>
</organism>